<proteinExistence type="predicted"/>
<comment type="caution">
    <text evidence="1">The sequence shown here is derived from an EMBL/GenBank/DDBJ whole genome shotgun (WGS) entry which is preliminary data.</text>
</comment>
<dbReference type="Proteomes" id="UP000246352">
    <property type="component" value="Unassembled WGS sequence"/>
</dbReference>
<sequence length="94" mass="10296">MQGRPGFARLSAAVSVGRGARVTEPVREMQEADRCSRCADAGNDGRVEWQIGDLALGHPAEIGMRQRIGFPMRSAIRNIEGMRQQAECPESEIV</sequence>
<gene>
    <name evidence="1" type="ORF">DFR52_106122</name>
</gene>
<dbReference type="EMBL" id="QGTR01000006">
    <property type="protein sequence ID" value="PWV97599.1"/>
    <property type="molecule type" value="Genomic_DNA"/>
</dbReference>
<protein>
    <submittedName>
        <fullName evidence="1">Uncharacterized protein</fullName>
    </submittedName>
</protein>
<organism evidence="1 2">
    <name type="scientific">Hoeflea marina</name>
    <dbReference type="NCBI Taxonomy" id="274592"/>
    <lineage>
        <taxon>Bacteria</taxon>
        <taxon>Pseudomonadati</taxon>
        <taxon>Pseudomonadota</taxon>
        <taxon>Alphaproteobacteria</taxon>
        <taxon>Hyphomicrobiales</taxon>
        <taxon>Rhizobiaceae</taxon>
        <taxon>Hoeflea</taxon>
    </lineage>
</organism>
<evidence type="ECO:0000313" key="1">
    <source>
        <dbReference type="EMBL" id="PWV97599.1"/>
    </source>
</evidence>
<dbReference type="AlphaFoldDB" id="A0A317PDI0"/>
<keyword evidence="2" id="KW-1185">Reference proteome</keyword>
<name>A0A317PDI0_9HYPH</name>
<evidence type="ECO:0000313" key="2">
    <source>
        <dbReference type="Proteomes" id="UP000246352"/>
    </source>
</evidence>
<accession>A0A317PDI0</accession>
<reference evidence="1 2" key="1">
    <citation type="submission" date="2018-05" db="EMBL/GenBank/DDBJ databases">
        <title>Genomic Encyclopedia of Type Strains, Phase IV (KMG-IV): sequencing the most valuable type-strain genomes for metagenomic binning, comparative biology and taxonomic classification.</title>
        <authorList>
            <person name="Goeker M."/>
        </authorList>
    </citation>
    <scope>NUCLEOTIDE SEQUENCE [LARGE SCALE GENOMIC DNA]</scope>
    <source>
        <strain evidence="1 2">DSM 16791</strain>
    </source>
</reference>